<evidence type="ECO:0000256" key="1">
    <source>
        <dbReference type="ARBA" id="ARBA00022694"/>
    </source>
</evidence>
<organism evidence="4 5">
    <name type="scientific">Cyclotella atomus</name>
    <dbReference type="NCBI Taxonomy" id="382360"/>
    <lineage>
        <taxon>Eukaryota</taxon>
        <taxon>Sar</taxon>
        <taxon>Stramenopiles</taxon>
        <taxon>Ochrophyta</taxon>
        <taxon>Bacillariophyta</taxon>
        <taxon>Coscinodiscophyceae</taxon>
        <taxon>Thalassiosirophycidae</taxon>
        <taxon>Stephanodiscales</taxon>
        <taxon>Stephanodiscaceae</taxon>
        <taxon>Cyclotella</taxon>
    </lineage>
</organism>
<keyword evidence="5" id="KW-1185">Reference proteome</keyword>
<dbReference type="EMBL" id="JALLPJ020000513">
    <property type="protein sequence ID" value="KAL3789873.1"/>
    <property type="molecule type" value="Genomic_DNA"/>
</dbReference>
<dbReference type="Proteomes" id="UP001530400">
    <property type="component" value="Unassembled WGS sequence"/>
</dbReference>
<dbReference type="GO" id="GO:0008033">
    <property type="term" value="P:tRNA processing"/>
    <property type="evidence" value="ECO:0007669"/>
    <property type="project" value="UniProtKB-KW"/>
</dbReference>
<evidence type="ECO:0000313" key="5">
    <source>
        <dbReference type="Proteomes" id="UP001530400"/>
    </source>
</evidence>
<name>A0ABD3PPW1_9STRA</name>
<comment type="similarity">
    <text evidence="2">Belongs to the cytidine and deoxycytidylate deaminase family. ADAT3 subfamily.</text>
</comment>
<evidence type="ECO:0000256" key="3">
    <source>
        <dbReference type="SAM" id="MobiDB-lite"/>
    </source>
</evidence>
<protein>
    <submittedName>
        <fullName evidence="4">Uncharacterized protein</fullName>
    </submittedName>
</protein>
<proteinExistence type="inferred from homology"/>
<evidence type="ECO:0000313" key="4">
    <source>
        <dbReference type="EMBL" id="KAL3789873.1"/>
    </source>
</evidence>
<dbReference type="AlphaFoldDB" id="A0ABD3PPW1"/>
<gene>
    <name evidence="4" type="ORF">ACHAWO_011679</name>
</gene>
<dbReference type="Gene3D" id="3.40.140.10">
    <property type="entry name" value="Cytidine Deaminase, domain 2"/>
    <property type="match status" value="1"/>
</dbReference>
<dbReference type="InterPro" id="IPR016193">
    <property type="entry name" value="Cytidine_deaminase-like"/>
</dbReference>
<dbReference type="PANTHER" id="PTHR11079">
    <property type="entry name" value="CYTOSINE DEAMINASE FAMILY MEMBER"/>
    <property type="match status" value="1"/>
</dbReference>
<sequence length="454" mass="50302">MSATPDWFIEIQKPKEVATLPERIDCYILVNIDPKCCGTLAKDLNAILPLRSSGQSDGNTITGVLSQEVHQHTPITDHLKRIRRRPATAGEIDALIQTAIDTAACEETASNDDSSTPSSKSHQEAPKKRAKKNEDCNTSRNWSLDMLVGSVQAVDDLMNEIGDESTNSKPNSLESILAKYNMTTAHLTRRALPGRPAETKEELQQWNTGLWPTLFFEKKTEEYKEEEMQLSKEEQITMLEGMNAAIVDALAGRLQWAMCLYTDEVFKHCVKGVIVLNPQKGPIVSRDNGSIVSRGCDERQLQAGDVGAKSNFPDRNNPMCTSAILAIQGVSRNERENAVGHGMESTEFQRGQYLCTGYDVFLTKEPNAYEAMALVHSRVRRVVFGIVDTQMGGLGGVSNEVNGIKGGIHCLPGTNHHYRAFRMNMDLPDAKSEDPHASLRRKVINELKDLHPNS</sequence>
<feature type="region of interest" description="Disordered" evidence="3">
    <location>
        <begin position="106"/>
        <end position="136"/>
    </location>
</feature>
<feature type="compositionally biased region" description="Basic and acidic residues" evidence="3">
    <location>
        <begin position="121"/>
        <end position="136"/>
    </location>
</feature>
<comment type="caution">
    <text evidence="4">The sequence shown here is derived from an EMBL/GenBank/DDBJ whole genome shotgun (WGS) entry which is preliminary data.</text>
</comment>
<keyword evidence="1" id="KW-0819">tRNA processing</keyword>
<dbReference type="SUPFAM" id="SSF53927">
    <property type="entry name" value="Cytidine deaminase-like"/>
    <property type="match status" value="1"/>
</dbReference>
<evidence type="ECO:0000256" key="2">
    <source>
        <dbReference type="ARBA" id="ARBA00038160"/>
    </source>
</evidence>
<reference evidence="4 5" key="1">
    <citation type="submission" date="2024-10" db="EMBL/GenBank/DDBJ databases">
        <title>Updated reference genomes for cyclostephanoid diatoms.</title>
        <authorList>
            <person name="Roberts W.R."/>
            <person name="Alverson A.J."/>
        </authorList>
    </citation>
    <scope>NUCLEOTIDE SEQUENCE [LARGE SCALE GENOMIC DNA]</scope>
    <source>
        <strain evidence="4 5">AJA010-31</strain>
    </source>
</reference>
<accession>A0ABD3PPW1</accession>
<feature type="compositionally biased region" description="Low complexity" evidence="3">
    <location>
        <begin position="111"/>
        <end position="120"/>
    </location>
</feature>
<dbReference type="PANTHER" id="PTHR11079:SF156">
    <property type="entry name" value="INACTIVE TRNA-SPECIFIC ADENOSINE DEAMINASE-LIKE PROTEIN 3-RELATED"/>
    <property type="match status" value="1"/>
</dbReference>